<reference evidence="2" key="1">
    <citation type="submission" date="2016-10" db="EMBL/GenBank/DDBJ databases">
        <authorList>
            <person name="Chevignon G."/>
        </authorList>
    </citation>
    <scope>NUCLEOTIDE SEQUENCE [LARGE SCALE GENOMIC DNA]</scope>
    <source>
        <strain evidence="2">A2C</strain>
    </source>
</reference>
<organism evidence="1 2">
    <name type="scientific">Candidatus Williamhamiltonella defendens</name>
    <dbReference type="NCBI Taxonomy" id="138072"/>
    <lineage>
        <taxon>Bacteria</taxon>
        <taxon>Pseudomonadati</taxon>
        <taxon>Pseudomonadota</taxon>
        <taxon>Gammaproteobacteria</taxon>
        <taxon>Enterobacterales</taxon>
        <taxon>Enterobacteriaceae</taxon>
        <taxon>aphid secondary symbionts</taxon>
        <taxon>Candidatus Williamhamiltonella</taxon>
    </lineage>
</organism>
<proteinExistence type="predicted"/>
<dbReference type="EMBL" id="CP017606">
    <property type="protein sequence ID" value="ATW29821.1"/>
    <property type="molecule type" value="Genomic_DNA"/>
</dbReference>
<dbReference type="AlphaFoldDB" id="A0A2D3T2T3"/>
<dbReference type="RefSeq" id="WP_234810888.1">
    <property type="nucleotide sequence ID" value="NZ_CAWNMT010000001.1"/>
</dbReference>
<reference evidence="2" key="2">
    <citation type="submission" date="2017-11" db="EMBL/GenBank/DDBJ databases">
        <title>PacBio sequencing of new strain of the secondary endosymbiont Candidatus Hamiltonella defensa.</title>
        <authorList>
            <person name="Strand M.R."/>
            <person name="Oliver K."/>
        </authorList>
    </citation>
    <scope>NUCLEOTIDE SEQUENCE [LARGE SCALE GENOMIC DNA]</scope>
    <source>
        <strain evidence="2">A2C</strain>
    </source>
</reference>
<name>A0A2D3T2T3_9ENTR</name>
<sequence length="108" mass="12274">MVKRYGKGFLLKFIDKHDEKTVFLYVSTNMILKGGFGHYVDEILNTENVSYFRVFLLNPMVSERTNSAGVSVINLEISKLRQLAIYYELNSSKEDESASVDKDGDNPA</sequence>
<evidence type="ECO:0000313" key="2">
    <source>
        <dbReference type="Proteomes" id="UP000230008"/>
    </source>
</evidence>
<gene>
    <name evidence="1" type="ORF">BJP41_05130</name>
</gene>
<accession>A0A2D3T2T3</accession>
<dbReference type="Proteomes" id="UP000230008">
    <property type="component" value="Chromosome"/>
</dbReference>
<protein>
    <submittedName>
        <fullName evidence="1">Uncharacterized protein</fullName>
    </submittedName>
</protein>
<evidence type="ECO:0000313" key="1">
    <source>
        <dbReference type="EMBL" id="ATW29821.1"/>
    </source>
</evidence>